<protein>
    <submittedName>
        <fullName evidence="1">Uncharacterized protein</fullName>
    </submittedName>
</protein>
<dbReference type="EMBL" id="CAJOBD010027830">
    <property type="protein sequence ID" value="CAF4273190.1"/>
    <property type="molecule type" value="Genomic_DNA"/>
</dbReference>
<dbReference type="AlphaFoldDB" id="A0A820GBP8"/>
<evidence type="ECO:0000313" key="2">
    <source>
        <dbReference type="Proteomes" id="UP000663836"/>
    </source>
</evidence>
<comment type="caution">
    <text evidence="1">The sequence shown here is derived from an EMBL/GenBank/DDBJ whole genome shotgun (WGS) entry which is preliminary data.</text>
</comment>
<organism evidence="1 2">
    <name type="scientific">Rotaria sordida</name>
    <dbReference type="NCBI Taxonomy" id="392033"/>
    <lineage>
        <taxon>Eukaryota</taxon>
        <taxon>Metazoa</taxon>
        <taxon>Spiralia</taxon>
        <taxon>Gnathifera</taxon>
        <taxon>Rotifera</taxon>
        <taxon>Eurotatoria</taxon>
        <taxon>Bdelloidea</taxon>
        <taxon>Philodinida</taxon>
        <taxon>Philodinidae</taxon>
        <taxon>Rotaria</taxon>
    </lineage>
</organism>
<gene>
    <name evidence="1" type="ORF">JBS370_LOCUS39507</name>
</gene>
<reference evidence="1" key="1">
    <citation type="submission" date="2021-02" db="EMBL/GenBank/DDBJ databases">
        <authorList>
            <person name="Nowell W R."/>
        </authorList>
    </citation>
    <scope>NUCLEOTIDE SEQUENCE</scope>
</reference>
<accession>A0A820GBP8</accession>
<evidence type="ECO:0000313" key="1">
    <source>
        <dbReference type="EMBL" id="CAF4273190.1"/>
    </source>
</evidence>
<feature type="non-terminal residue" evidence="1">
    <location>
        <position position="17"/>
    </location>
</feature>
<dbReference type="Proteomes" id="UP000663836">
    <property type="component" value="Unassembled WGS sequence"/>
</dbReference>
<sequence length="17" mass="1945">MRLIKKNIDRGSSGELK</sequence>
<name>A0A820GBP8_9BILA</name>
<proteinExistence type="predicted"/>